<dbReference type="AlphaFoldDB" id="A0A7C4NL31"/>
<comment type="caution">
    <text evidence="3">The sequence shown here is derived from an EMBL/GenBank/DDBJ whole genome shotgun (WGS) entry which is preliminary data.</text>
</comment>
<evidence type="ECO:0000313" key="3">
    <source>
        <dbReference type="EMBL" id="HGQ64409.1"/>
    </source>
</evidence>
<protein>
    <recommendedName>
        <fullName evidence="1">Coenzyme F420:L-glutamate ligase-like domain-containing protein</fullName>
    </recommendedName>
</protein>
<dbReference type="EMBL" id="DTBD01000031">
    <property type="protein sequence ID" value="HGQ64409.1"/>
    <property type="molecule type" value="Genomic_DNA"/>
</dbReference>
<dbReference type="Pfam" id="PF01996">
    <property type="entry name" value="F420_ligase"/>
    <property type="match status" value="1"/>
</dbReference>
<evidence type="ECO:0000259" key="1">
    <source>
        <dbReference type="Pfam" id="PF01996"/>
    </source>
</evidence>
<dbReference type="InterPro" id="IPR002847">
    <property type="entry name" value="F420-0_gamma-glut_ligase-dom"/>
</dbReference>
<proteinExistence type="predicted"/>
<accession>A0A7C4NL31</accession>
<name>A0A7C4NL31_9CREN</name>
<dbReference type="SUPFAM" id="SSF144010">
    <property type="entry name" value="CofE-like"/>
    <property type="match status" value="1"/>
</dbReference>
<dbReference type="EMBL" id="DTCK01000041">
    <property type="protein sequence ID" value="HGQ36333.1"/>
    <property type="molecule type" value="Genomic_DNA"/>
</dbReference>
<dbReference type="Gene3D" id="3.30.1330.100">
    <property type="entry name" value="CofE-like"/>
    <property type="match status" value="1"/>
</dbReference>
<sequence length="289" mass="33030">MVKIKIRILRKKFNYWYPGTDVVKEIIDNYGKHIENGDIIVIAEKALSTALGNIYDEGLIQADMLTKIFTFIIVRILWLNLLKFVFRNRETIQILSSVQLNIISAHKKLSLRYGGIKHFLKPVSEAGIDTTNLPYKYVSLPLRDPAILNSIRAEIFRKLGKYVNILIIDTDKSFKPRFLKRVVFATRPSLIKGVIDLGAYIYFTGRILRKCFIPYPTPVAYNGVNIGLPLILRIAKICEKGMGSGLGRNIMEMLKKIGKEGLEDIMWLDMAKVHHYPVLLVKLIVIRGN</sequence>
<feature type="domain" description="Coenzyme F420:L-glutamate ligase-like" evidence="1">
    <location>
        <begin position="17"/>
        <end position="172"/>
    </location>
</feature>
<gene>
    <name evidence="3" type="ORF">ENU08_04105</name>
    <name evidence="2" type="ORF">ENU41_06625</name>
</gene>
<reference evidence="3" key="1">
    <citation type="journal article" date="2020" name="mSystems">
        <title>Genome- and Community-Level Interaction Insights into Carbon Utilization and Element Cycling Functions of Hydrothermarchaeota in Hydrothermal Sediment.</title>
        <authorList>
            <person name="Zhou Z."/>
            <person name="Liu Y."/>
            <person name="Xu W."/>
            <person name="Pan J."/>
            <person name="Luo Z.H."/>
            <person name="Li M."/>
        </authorList>
    </citation>
    <scope>NUCLEOTIDE SEQUENCE [LARGE SCALE GENOMIC DNA]</scope>
    <source>
        <strain evidence="3">SpSt-637</strain>
        <strain evidence="2">SpSt-667</strain>
    </source>
</reference>
<evidence type="ECO:0000313" key="2">
    <source>
        <dbReference type="EMBL" id="HGQ36333.1"/>
    </source>
</evidence>
<organism evidence="3">
    <name type="scientific">Ignisphaera aggregans</name>
    <dbReference type="NCBI Taxonomy" id="334771"/>
    <lineage>
        <taxon>Archaea</taxon>
        <taxon>Thermoproteota</taxon>
        <taxon>Thermoprotei</taxon>
        <taxon>Desulfurococcales</taxon>
        <taxon>Desulfurococcaceae</taxon>
        <taxon>Ignisphaera</taxon>
    </lineage>
</organism>